<keyword evidence="2" id="KW-0963">Cytoplasm</keyword>
<evidence type="ECO:0000256" key="4">
    <source>
        <dbReference type="ARBA" id="ARBA00023315"/>
    </source>
</evidence>
<evidence type="ECO:0000256" key="1">
    <source>
        <dbReference type="ARBA" id="ARBA00005395"/>
    </source>
</evidence>
<dbReference type="PANTHER" id="PTHR43420">
    <property type="entry name" value="ACETYLTRANSFERASE"/>
    <property type="match status" value="1"/>
</dbReference>
<gene>
    <name evidence="6" type="ORF">IV74_GL000113</name>
</gene>
<comment type="similarity">
    <text evidence="1">Belongs to the acetyltransferase family. RimI subfamily.</text>
</comment>
<protein>
    <recommendedName>
        <fullName evidence="5">N-acetyltransferase domain-containing protein</fullName>
    </recommendedName>
</protein>
<dbReference type="PROSITE" id="PS51186">
    <property type="entry name" value="GNAT"/>
    <property type="match status" value="1"/>
</dbReference>
<dbReference type="Proteomes" id="UP000051658">
    <property type="component" value="Unassembled WGS sequence"/>
</dbReference>
<dbReference type="NCBIfam" id="TIGR01575">
    <property type="entry name" value="rimI"/>
    <property type="match status" value="1"/>
</dbReference>
<keyword evidence="3" id="KW-0808">Transferase</keyword>
<dbReference type="AlphaFoldDB" id="A0A0R2HWQ9"/>
<dbReference type="PANTHER" id="PTHR43420:SF44">
    <property type="entry name" value="ACETYLTRANSFERASE YPEA"/>
    <property type="match status" value="1"/>
</dbReference>
<keyword evidence="4" id="KW-0012">Acyltransferase</keyword>
<name>A0A0R2HWQ9_CARDV</name>
<evidence type="ECO:0000256" key="2">
    <source>
        <dbReference type="ARBA" id="ARBA00022490"/>
    </source>
</evidence>
<evidence type="ECO:0000256" key="3">
    <source>
        <dbReference type="ARBA" id="ARBA00022679"/>
    </source>
</evidence>
<comment type="caution">
    <text evidence="6">The sequence shown here is derived from an EMBL/GenBank/DDBJ whole genome shotgun (WGS) entry which is preliminary data.</text>
</comment>
<reference evidence="6 7" key="1">
    <citation type="journal article" date="2015" name="Genome Announc.">
        <title>Expanding the biotechnology potential of lactobacilli through comparative genomics of 213 strains and associated genera.</title>
        <authorList>
            <person name="Sun Z."/>
            <person name="Harris H.M."/>
            <person name="McCann A."/>
            <person name="Guo C."/>
            <person name="Argimon S."/>
            <person name="Zhang W."/>
            <person name="Yang X."/>
            <person name="Jeffery I.B."/>
            <person name="Cooney J.C."/>
            <person name="Kagawa T.F."/>
            <person name="Liu W."/>
            <person name="Song Y."/>
            <person name="Salvetti E."/>
            <person name="Wrobel A."/>
            <person name="Rasinkangas P."/>
            <person name="Parkhill J."/>
            <person name="Rea M.C."/>
            <person name="O'Sullivan O."/>
            <person name="Ritari J."/>
            <person name="Douillard F.P."/>
            <person name="Paul Ross R."/>
            <person name="Yang R."/>
            <person name="Briner A.E."/>
            <person name="Felis G.E."/>
            <person name="de Vos W.M."/>
            <person name="Barrangou R."/>
            <person name="Klaenhammer T.R."/>
            <person name="Caufield P.W."/>
            <person name="Cui Y."/>
            <person name="Zhang H."/>
            <person name="O'Toole P.W."/>
        </authorList>
    </citation>
    <scope>NUCLEOTIDE SEQUENCE [LARGE SCALE GENOMIC DNA]</scope>
    <source>
        <strain evidence="6 7">DSM 20623</strain>
    </source>
</reference>
<dbReference type="eggNOG" id="COG0456">
    <property type="taxonomic scope" value="Bacteria"/>
</dbReference>
<feature type="domain" description="N-acetyltransferase" evidence="5">
    <location>
        <begin position="19"/>
        <end position="160"/>
    </location>
</feature>
<proteinExistence type="inferred from homology"/>
<sequence length="168" mass="19750">MEGRFMKKITKNELTLNSIKATQFNEFDLYQLADISYEHGSPWQIHVFKNDLVLAYVDYLVLHDEHQLIGFIGYRQIFEEIEVTNIVIHPTFKKQGLAQLLLTSLVETVENAEMIHLEVRVSNRQGIQLYEKNGFKEIGIRPNYYQNPYEDAKLMQLEINQEKSEINV</sequence>
<keyword evidence="7" id="KW-1185">Reference proteome</keyword>
<dbReference type="PATRIC" id="fig|1449336.4.peg.114"/>
<dbReference type="EMBL" id="JQBS01000007">
    <property type="protein sequence ID" value="KRN57135.1"/>
    <property type="molecule type" value="Genomic_DNA"/>
</dbReference>
<dbReference type="CDD" id="cd04301">
    <property type="entry name" value="NAT_SF"/>
    <property type="match status" value="1"/>
</dbReference>
<dbReference type="InterPro" id="IPR050680">
    <property type="entry name" value="YpeA/RimI_acetyltransf"/>
</dbReference>
<dbReference type="InterPro" id="IPR016181">
    <property type="entry name" value="Acyl_CoA_acyltransferase"/>
</dbReference>
<dbReference type="InterPro" id="IPR006464">
    <property type="entry name" value="AcTrfase_RimI/Ard1"/>
</dbReference>
<dbReference type="Pfam" id="PF00583">
    <property type="entry name" value="Acetyltransf_1"/>
    <property type="match status" value="1"/>
</dbReference>
<evidence type="ECO:0000313" key="7">
    <source>
        <dbReference type="Proteomes" id="UP000051658"/>
    </source>
</evidence>
<dbReference type="Gene3D" id="3.40.630.30">
    <property type="match status" value="1"/>
</dbReference>
<dbReference type="InterPro" id="IPR000182">
    <property type="entry name" value="GNAT_dom"/>
</dbReference>
<evidence type="ECO:0000259" key="5">
    <source>
        <dbReference type="PROSITE" id="PS51186"/>
    </source>
</evidence>
<accession>A0A0R2HWQ9</accession>
<dbReference type="SUPFAM" id="SSF55729">
    <property type="entry name" value="Acyl-CoA N-acyltransferases (Nat)"/>
    <property type="match status" value="1"/>
</dbReference>
<evidence type="ECO:0000313" key="6">
    <source>
        <dbReference type="EMBL" id="KRN57135.1"/>
    </source>
</evidence>
<organism evidence="6 7">
    <name type="scientific">Carnobacterium divergens DSM 20623</name>
    <dbReference type="NCBI Taxonomy" id="1449336"/>
    <lineage>
        <taxon>Bacteria</taxon>
        <taxon>Bacillati</taxon>
        <taxon>Bacillota</taxon>
        <taxon>Bacilli</taxon>
        <taxon>Lactobacillales</taxon>
        <taxon>Carnobacteriaceae</taxon>
        <taxon>Carnobacterium</taxon>
    </lineage>
</organism>
<dbReference type="GO" id="GO:0008080">
    <property type="term" value="F:N-acetyltransferase activity"/>
    <property type="evidence" value="ECO:0007669"/>
    <property type="project" value="InterPro"/>
</dbReference>